<accession>A0A7W5FLI4</accession>
<evidence type="ECO:0000313" key="1">
    <source>
        <dbReference type="EMBL" id="MBB3109034.1"/>
    </source>
</evidence>
<protein>
    <submittedName>
        <fullName evidence="1">Uncharacterized protein</fullName>
    </submittedName>
</protein>
<proteinExistence type="predicted"/>
<name>A0A7W5FLI4_9BACL</name>
<reference evidence="1 2" key="1">
    <citation type="submission" date="2020-08" db="EMBL/GenBank/DDBJ databases">
        <title>Genomic Encyclopedia of Type Strains, Phase III (KMG-III): the genomes of soil and plant-associated and newly described type strains.</title>
        <authorList>
            <person name="Whitman W."/>
        </authorList>
    </citation>
    <scope>NUCLEOTIDE SEQUENCE [LARGE SCALE GENOMIC DNA]</scope>
    <source>
        <strain evidence="1 2">CECT 5862</strain>
    </source>
</reference>
<gene>
    <name evidence="1" type="ORF">FHS18_001086</name>
</gene>
<dbReference type="Proteomes" id="UP000570361">
    <property type="component" value="Unassembled WGS sequence"/>
</dbReference>
<organism evidence="1 2">
    <name type="scientific">Paenibacillus phyllosphaerae</name>
    <dbReference type="NCBI Taxonomy" id="274593"/>
    <lineage>
        <taxon>Bacteria</taxon>
        <taxon>Bacillati</taxon>
        <taxon>Bacillota</taxon>
        <taxon>Bacilli</taxon>
        <taxon>Bacillales</taxon>
        <taxon>Paenibacillaceae</taxon>
        <taxon>Paenibacillus</taxon>
    </lineage>
</organism>
<evidence type="ECO:0000313" key="2">
    <source>
        <dbReference type="Proteomes" id="UP000570361"/>
    </source>
</evidence>
<dbReference type="EMBL" id="JACHXK010000002">
    <property type="protein sequence ID" value="MBB3109034.1"/>
    <property type="molecule type" value="Genomic_DNA"/>
</dbReference>
<comment type="caution">
    <text evidence="1">The sequence shown here is derived from an EMBL/GenBank/DDBJ whole genome shotgun (WGS) entry which is preliminary data.</text>
</comment>
<dbReference type="RefSeq" id="WP_183597743.1">
    <property type="nucleotide sequence ID" value="NZ_JACHXK010000002.1"/>
</dbReference>
<sequence>MTEFIAARSDNTLNPWSTSSMSLLRLFKGAGGGSNGLAKTWMDTVKAGKLRFMLPAFDHLKFGAMLPLVAGGLCLSQLPEDGQLDTKSAADKQEGQVCRYMRKA</sequence>
<keyword evidence="2" id="KW-1185">Reference proteome</keyword>
<dbReference type="AlphaFoldDB" id="A0A7W5FLI4"/>